<proteinExistence type="predicted"/>
<feature type="chain" id="PRO_5040365916" evidence="1">
    <location>
        <begin position="19"/>
        <end position="333"/>
    </location>
</feature>
<evidence type="ECO:0000313" key="2">
    <source>
        <dbReference type="EMBL" id="KAF9740659.1"/>
    </source>
</evidence>
<name>A0A9P6GUZ1_9PLEO</name>
<dbReference type="AlphaFoldDB" id="A0A9P6GUZ1"/>
<dbReference type="EMBL" id="WJXW01000001">
    <property type="protein sequence ID" value="KAF9740659.1"/>
    <property type="molecule type" value="Genomic_DNA"/>
</dbReference>
<gene>
    <name evidence="2" type="ORF">PMIN01_00198</name>
</gene>
<keyword evidence="1" id="KW-0732">Signal</keyword>
<feature type="signal peptide" evidence="1">
    <location>
        <begin position="1"/>
        <end position="18"/>
    </location>
</feature>
<reference evidence="2" key="1">
    <citation type="journal article" date="2020" name="Mol. Plant Microbe Interact.">
        <title>Genome Sequence of the Biocontrol Agent Coniothyrium minitans strain Conio (IMI 134523).</title>
        <authorList>
            <person name="Patel D."/>
            <person name="Shittu T.A."/>
            <person name="Baroncelli R."/>
            <person name="Muthumeenakshi S."/>
            <person name="Osborne T.H."/>
            <person name="Janganan T.K."/>
            <person name="Sreenivasaprasad S."/>
        </authorList>
    </citation>
    <scope>NUCLEOTIDE SEQUENCE</scope>
    <source>
        <strain evidence="2">Conio</strain>
    </source>
</reference>
<dbReference type="OrthoDB" id="5337308at2759"/>
<keyword evidence="3" id="KW-1185">Reference proteome</keyword>
<comment type="caution">
    <text evidence="2">The sequence shown here is derived from an EMBL/GenBank/DDBJ whole genome shotgun (WGS) entry which is preliminary data.</text>
</comment>
<sequence>MKITTTSIFALMASTACSFYAPQVVRSLLLPQDPPLHLARRDDEPASDDVWNKAKCIGGQFVKVFPMNDKDAGQEYLPKKDSVQSKWKGDLKDDLKKWGWTQNTLLKSVCEFDEFALGKGWVDAAKQLSIGTEGWKDIWCYRFSHGTLWDVAGEKTYNVQPDNKDYPYTGAYAQFGINDDDGAILAMDNLMPTSAIKKNKQRDPRDGEVPALQSLSELLWSGWYRGSQPDTSNNKNVKNVKYLISLSVTNSESLAIIQRALKPKNKATASLWPGDNFDMSTAEGKALLGSPNGKRFGYLLTQRKDDVGMKQIDSVTVFRGKDHSNPILIFYVK</sequence>
<evidence type="ECO:0000256" key="1">
    <source>
        <dbReference type="SAM" id="SignalP"/>
    </source>
</evidence>
<evidence type="ECO:0000313" key="3">
    <source>
        <dbReference type="Proteomes" id="UP000756921"/>
    </source>
</evidence>
<dbReference type="PROSITE" id="PS51257">
    <property type="entry name" value="PROKAR_LIPOPROTEIN"/>
    <property type="match status" value="1"/>
</dbReference>
<accession>A0A9P6GUZ1</accession>
<organism evidence="2 3">
    <name type="scientific">Paraphaeosphaeria minitans</name>
    <dbReference type="NCBI Taxonomy" id="565426"/>
    <lineage>
        <taxon>Eukaryota</taxon>
        <taxon>Fungi</taxon>
        <taxon>Dikarya</taxon>
        <taxon>Ascomycota</taxon>
        <taxon>Pezizomycotina</taxon>
        <taxon>Dothideomycetes</taxon>
        <taxon>Pleosporomycetidae</taxon>
        <taxon>Pleosporales</taxon>
        <taxon>Massarineae</taxon>
        <taxon>Didymosphaeriaceae</taxon>
        <taxon>Paraphaeosphaeria</taxon>
    </lineage>
</organism>
<protein>
    <submittedName>
        <fullName evidence="2">Uncharacterized protein</fullName>
    </submittedName>
</protein>
<dbReference type="Proteomes" id="UP000756921">
    <property type="component" value="Unassembled WGS sequence"/>
</dbReference>